<gene>
    <name evidence="1" type="primary">tssG</name>
    <name evidence="1" type="ORF">KP005_04755</name>
</gene>
<organism evidence="1 2">
    <name type="scientific">Geomonas diazotrophica</name>
    <dbReference type="NCBI Taxonomy" id="2843197"/>
    <lineage>
        <taxon>Bacteria</taxon>
        <taxon>Pseudomonadati</taxon>
        <taxon>Thermodesulfobacteriota</taxon>
        <taxon>Desulfuromonadia</taxon>
        <taxon>Geobacterales</taxon>
        <taxon>Geobacteraceae</taxon>
        <taxon>Geomonas</taxon>
    </lineage>
</organism>
<reference evidence="1 2" key="1">
    <citation type="submission" date="2021-06" db="EMBL/GenBank/DDBJ databases">
        <title>Gemonas diversity in paddy soil.</title>
        <authorList>
            <person name="Liu G."/>
        </authorList>
    </citation>
    <scope>NUCLEOTIDE SEQUENCE [LARGE SCALE GENOMIC DNA]</scope>
    <source>
        <strain evidence="1 2">RG29</strain>
    </source>
</reference>
<keyword evidence="2" id="KW-1185">Reference proteome</keyword>
<dbReference type="Pfam" id="PF06996">
    <property type="entry name" value="T6SS_TssG"/>
    <property type="match status" value="1"/>
</dbReference>
<dbReference type="Proteomes" id="UP000683493">
    <property type="component" value="Chromosome"/>
</dbReference>
<evidence type="ECO:0000313" key="2">
    <source>
        <dbReference type="Proteomes" id="UP000683493"/>
    </source>
</evidence>
<dbReference type="InterPro" id="IPR010732">
    <property type="entry name" value="T6SS_TssG-like"/>
</dbReference>
<accession>A0ABX8JJP2</accession>
<dbReference type="EMBL" id="CP076724">
    <property type="protein sequence ID" value="QWV98603.1"/>
    <property type="molecule type" value="Genomic_DNA"/>
</dbReference>
<protein>
    <submittedName>
        <fullName evidence="1">Type VI secretion system baseplate subunit TssG</fullName>
    </submittedName>
</protein>
<sequence>MKGTAPNPTGSGFFATVRLLERMYRGRHEVEAPSSPDTEKIRFTVRKGFAFPTGDVTGITFGEDGSAKVEVALMGLIGPSGVLPHWYHELLLERERVNDHAMGDFYDLFHHRLISIFYRGWKRNSLLSQKKSDNSDVVPNHLFSFLGLGTEGLREKLSASEEALLHFCGLASRQTASAGTIARIVQSLLGVDAEVEPFVPRTVNLEPSDQTMLGQNNCLLGVDAVCGGQTCDIQSTFRLCLGPMAFQDLIDLSSHLRLKQLVSLVTFLVGPECEIEVRLILRREEVPGCILGAATTDAARLGRSTWLKAPGSVLDADPFVTIDPDEVSNLTAS</sequence>
<proteinExistence type="predicted"/>
<name>A0ABX8JJP2_9BACT</name>
<dbReference type="NCBIfam" id="TIGR03347">
    <property type="entry name" value="VI_chp_1"/>
    <property type="match status" value="1"/>
</dbReference>
<dbReference type="PANTHER" id="PTHR35564:SF3">
    <property type="entry name" value="TYPE VI SECRETION SYSTEM BASEPLATE SUBUNIT TSSG"/>
    <property type="match status" value="1"/>
</dbReference>
<evidence type="ECO:0000313" key="1">
    <source>
        <dbReference type="EMBL" id="QWV98603.1"/>
    </source>
</evidence>
<dbReference type="PANTHER" id="PTHR35564">
    <property type="match status" value="1"/>
</dbReference>